<reference evidence="2" key="1">
    <citation type="submission" date="2017-02" db="UniProtKB">
        <authorList>
            <consortium name="WormBaseParasite"/>
        </authorList>
    </citation>
    <scope>IDENTIFICATION</scope>
</reference>
<proteinExistence type="predicted"/>
<dbReference type="Proteomes" id="UP000046393">
    <property type="component" value="Unplaced"/>
</dbReference>
<evidence type="ECO:0000313" key="2">
    <source>
        <dbReference type="WBParaSite" id="SMUV_0000957601-mRNA-1"/>
    </source>
</evidence>
<evidence type="ECO:0000313" key="1">
    <source>
        <dbReference type="Proteomes" id="UP000046393"/>
    </source>
</evidence>
<sequence length="67" mass="7650">MEKNTMHNCSRVPASSCYQQFGHYGEPYCQQMPPIRTDPPISYSNVIQMPNIAQHPHTPDQVIAFIC</sequence>
<organism evidence="1 2">
    <name type="scientific">Syphacia muris</name>
    <dbReference type="NCBI Taxonomy" id="451379"/>
    <lineage>
        <taxon>Eukaryota</taxon>
        <taxon>Metazoa</taxon>
        <taxon>Ecdysozoa</taxon>
        <taxon>Nematoda</taxon>
        <taxon>Chromadorea</taxon>
        <taxon>Rhabditida</taxon>
        <taxon>Spirurina</taxon>
        <taxon>Oxyuridomorpha</taxon>
        <taxon>Oxyuroidea</taxon>
        <taxon>Oxyuridae</taxon>
        <taxon>Syphacia</taxon>
    </lineage>
</organism>
<keyword evidence="1" id="KW-1185">Reference proteome</keyword>
<dbReference type="WBParaSite" id="SMUV_0000957601-mRNA-1">
    <property type="protein sequence ID" value="SMUV_0000957601-mRNA-1"/>
    <property type="gene ID" value="SMUV_0000957601"/>
</dbReference>
<dbReference type="AlphaFoldDB" id="A0A0N5AXA2"/>
<accession>A0A0N5AXA2</accession>
<name>A0A0N5AXA2_9BILA</name>
<protein>
    <submittedName>
        <fullName evidence="2">Ovule protein</fullName>
    </submittedName>
</protein>